<dbReference type="EMBL" id="HACM01008615">
    <property type="protein sequence ID" value="CRZ09057.1"/>
    <property type="molecule type" value="Transcribed_RNA"/>
</dbReference>
<evidence type="ECO:0000256" key="2">
    <source>
        <dbReference type="ARBA" id="ARBA00023015"/>
    </source>
</evidence>
<dbReference type="InterPro" id="IPR036879">
    <property type="entry name" value="TF_MADSbox_sf"/>
</dbReference>
<accession>A0A0H5R5K5</accession>
<keyword evidence="3" id="KW-0238">DNA-binding</keyword>
<dbReference type="CDD" id="cd00266">
    <property type="entry name" value="MADS_SRF_like"/>
    <property type="match status" value="1"/>
</dbReference>
<dbReference type="PANTHER" id="PTHR11945">
    <property type="entry name" value="MADS BOX PROTEIN"/>
    <property type="match status" value="1"/>
</dbReference>
<proteinExistence type="predicted"/>
<protein>
    <recommendedName>
        <fullName evidence="6">MADS-box domain-containing protein</fullName>
    </recommendedName>
</protein>
<dbReference type="PROSITE" id="PS50066">
    <property type="entry name" value="MADS_BOX_2"/>
    <property type="match status" value="1"/>
</dbReference>
<evidence type="ECO:0000259" key="6">
    <source>
        <dbReference type="PROSITE" id="PS50066"/>
    </source>
</evidence>
<name>A0A0H5R5K5_9EUKA</name>
<keyword evidence="4" id="KW-0804">Transcription</keyword>
<dbReference type="GO" id="GO:0046983">
    <property type="term" value="F:protein dimerization activity"/>
    <property type="evidence" value="ECO:0007669"/>
    <property type="project" value="InterPro"/>
</dbReference>
<feature type="domain" description="MADS-box" evidence="6">
    <location>
        <begin position="8"/>
        <end position="68"/>
    </location>
</feature>
<evidence type="ECO:0000256" key="5">
    <source>
        <dbReference type="ARBA" id="ARBA00023242"/>
    </source>
</evidence>
<reference evidence="7" key="1">
    <citation type="submission" date="2015-04" db="EMBL/GenBank/DDBJ databases">
        <title>The genome sequence of the plant pathogenic Rhizarian Plasmodiophora brassicae reveals insights in its biotrophic life cycle and the origin of chitin synthesis.</title>
        <authorList>
            <person name="Schwelm A."/>
            <person name="Fogelqvist J."/>
            <person name="Knaust A."/>
            <person name="Julke S."/>
            <person name="Lilja T."/>
            <person name="Dhandapani V."/>
            <person name="Bonilla-Rosso G."/>
            <person name="Karlsson M."/>
            <person name="Shevchenko A."/>
            <person name="Choi S.R."/>
            <person name="Kim H.G."/>
            <person name="Park J.Y."/>
            <person name="Lim Y.P."/>
            <person name="Ludwig-Muller J."/>
            <person name="Dixelius C."/>
        </authorList>
    </citation>
    <scope>NUCLEOTIDE SEQUENCE</scope>
    <source>
        <tissue evidence="7">Potato root galls</tissue>
    </source>
</reference>
<dbReference type="GO" id="GO:0000978">
    <property type="term" value="F:RNA polymerase II cis-regulatory region sequence-specific DNA binding"/>
    <property type="evidence" value="ECO:0007669"/>
    <property type="project" value="TreeGrafter"/>
</dbReference>
<dbReference type="GO" id="GO:0045944">
    <property type="term" value="P:positive regulation of transcription by RNA polymerase II"/>
    <property type="evidence" value="ECO:0007669"/>
    <property type="project" value="InterPro"/>
</dbReference>
<dbReference type="GO" id="GO:0000981">
    <property type="term" value="F:DNA-binding transcription factor activity, RNA polymerase II-specific"/>
    <property type="evidence" value="ECO:0007669"/>
    <property type="project" value="InterPro"/>
</dbReference>
<dbReference type="AlphaFoldDB" id="A0A0H5R5K5"/>
<dbReference type="InterPro" id="IPR002100">
    <property type="entry name" value="TF_MADSbox"/>
</dbReference>
<dbReference type="SUPFAM" id="SSF55455">
    <property type="entry name" value="SRF-like"/>
    <property type="match status" value="1"/>
</dbReference>
<dbReference type="PANTHER" id="PTHR11945:SF534">
    <property type="entry name" value="MYOCYTE-SPECIFIC ENHANCER FACTOR 2"/>
    <property type="match status" value="1"/>
</dbReference>
<sequence length="170" mass="18852">SALNSQSMGRCKLKIEAIRDAKKRATCFRKRAQGIIKKVHELSVLCNCDLALVILGENKTVTTFATRDIDSIVNEARQIHNGPILATECSPYMPQYYETICAVPIVDEDKAEINDLDRMMPPLHAIHPPGMNLNQCMPDMGSTSMDMSQSLSNDMLCNSSSGIQYPFSIL</sequence>
<keyword evidence="5" id="KW-0539">Nucleus</keyword>
<dbReference type="Pfam" id="PF00319">
    <property type="entry name" value="SRF-TF"/>
    <property type="match status" value="1"/>
</dbReference>
<feature type="non-terminal residue" evidence="7">
    <location>
        <position position="1"/>
    </location>
</feature>
<dbReference type="Gene3D" id="3.40.1810.10">
    <property type="entry name" value="Transcription factor, MADS-box"/>
    <property type="match status" value="1"/>
</dbReference>
<keyword evidence="2" id="KW-0805">Transcription regulation</keyword>
<evidence type="ECO:0000313" key="7">
    <source>
        <dbReference type="EMBL" id="CRZ09057.1"/>
    </source>
</evidence>
<dbReference type="GO" id="GO:0005634">
    <property type="term" value="C:nucleus"/>
    <property type="evidence" value="ECO:0007669"/>
    <property type="project" value="UniProtKB-SubCell"/>
</dbReference>
<evidence type="ECO:0000256" key="3">
    <source>
        <dbReference type="ARBA" id="ARBA00023125"/>
    </source>
</evidence>
<dbReference type="InterPro" id="IPR033897">
    <property type="entry name" value="SRF-like_MADS-box"/>
</dbReference>
<evidence type="ECO:0000256" key="1">
    <source>
        <dbReference type="ARBA" id="ARBA00004123"/>
    </source>
</evidence>
<dbReference type="SMART" id="SM00432">
    <property type="entry name" value="MADS"/>
    <property type="match status" value="1"/>
</dbReference>
<comment type="subcellular location">
    <subcellularLocation>
        <location evidence="1">Nucleus</location>
    </subcellularLocation>
</comment>
<organism evidence="7">
    <name type="scientific">Spongospora subterranea</name>
    <dbReference type="NCBI Taxonomy" id="70186"/>
    <lineage>
        <taxon>Eukaryota</taxon>
        <taxon>Sar</taxon>
        <taxon>Rhizaria</taxon>
        <taxon>Endomyxa</taxon>
        <taxon>Phytomyxea</taxon>
        <taxon>Plasmodiophorida</taxon>
        <taxon>Plasmodiophoridae</taxon>
        <taxon>Spongospora</taxon>
    </lineage>
</organism>
<evidence type="ECO:0000256" key="4">
    <source>
        <dbReference type="ARBA" id="ARBA00023163"/>
    </source>
</evidence>
<dbReference type="PRINTS" id="PR00404">
    <property type="entry name" value="MADSDOMAIN"/>
</dbReference>